<dbReference type="SUPFAM" id="SSF51905">
    <property type="entry name" value="FAD/NAD(P)-binding domain"/>
    <property type="match status" value="1"/>
</dbReference>
<gene>
    <name evidence="4" type="ORF">BECKFM1743A_GA0114220_102123</name>
    <name evidence="5" type="ORF">BECKFM1743B_GA0114221_102762</name>
    <name evidence="3" type="ORF">BECKFM1743C_GA0114222_100452</name>
</gene>
<evidence type="ECO:0000256" key="1">
    <source>
        <dbReference type="ARBA" id="ARBA00023002"/>
    </source>
</evidence>
<evidence type="ECO:0000313" key="4">
    <source>
        <dbReference type="EMBL" id="VFJ58321.1"/>
    </source>
</evidence>
<evidence type="ECO:0000259" key="2">
    <source>
        <dbReference type="Pfam" id="PF01266"/>
    </source>
</evidence>
<evidence type="ECO:0000313" key="3">
    <source>
        <dbReference type="EMBL" id="VFJ47414.1"/>
    </source>
</evidence>
<dbReference type="GO" id="GO:0016491">
    <property type="term" value="F:oxidoreductase activity"/>
    <property type="evidence" value="ECO:0007669"/>
    <property type="project" value="UniProtKB-KW"/>
</dbReference>
<dbReference type="EMBL" id="CAADFA010000045">
    <property type="protein sequence ID" value="VFJ47414.1"/>
    <property type="molecule type" value="Genomic_DNA"/>
</dbReference>
<name>A0A450SWD4_9GAMM</name>
<proteinExistence type="predicted"/>
<keyword evidence="1" id="KW-0560">Oxidoreductase</keyword>
<dbReference type="InterPro" id="IPR036188">
    <property type="entry name" value="FAD/NAD-bd_sf"/>
</dbReference>
<protein>
    <submittedName>
        <fullName evidence="4">Glycerol-3-phosphate dehydrogenase</fullName>
    </submittedName>
</protein>
<dbReference type="Gene3D" id="3.50.50.60">
    <property type="entry name" value="FAD/NAD(P)-binding domain"/>
    <property type="match status" value="1"/>
</dbReference>
<accession>A0A450SWD4</accession>
<organism evidence="4">
    <name type="scientific">Candidatus Kentrum sp. FM</name>
    <dbReference type="NCBI Taxonomy" id="2126340"/>
    <lineage>
        <taxon>Bacteria</taxon>
        <taxon>Pseudomonadati</taxon>
        <taxon>Pseudomonadota</taxon>
        <taxon>Gammaproteobacteria</taxon>
        <taxon>Candidatus Kentrum</taxon>
    </lineage>
</organism>
<evidence type="ECO:0000313" key="5">
    <source>
        <dbReference type="EMBL" id="VFK13323.1"/>
    </source>
</evidence>
<dbReference type="EMBL" id="CAADEZ010000212">
    <property type="protein sequence ID" value="VFJ58321.1"/>
    <property type="molecule type" value="Genomic_DNA"/>
</dbReference>
<sequence length="402" mass="44134">MDDIGLDLVILGGGVAGLWTLNRVVQAGYNAILLERDRLGGAQTIRSQGIIHGGIKYALDGVLTTASNTIREMPAIWRSCLDGSGQVDLRGVDILSDAHYLWSKKSIGGRMAAFFASHALRDRVSHVPFHARPGVFQDNRFHGTVYRLNELVLDVGSLIKVLSGPVIGHIFQARPDEYEIDVREGRVMGLGFPAYGFTIRPKRVVICCGEGYEALAKRLSLSSPRMQRRPLHMVMVKFPQHTKLPLYAHCLSGGARPLITITTHYGKDHGAIWYLGGEIAESGTKRDEKRQIEKAKSTLGELLPWVDLQGTRWATLRVDRAEPGQSTLTLPDSAFVEQHKNIIVAWPTKLALAPDLAEKVMAYPAPAEGLFPPLPPTELAALPVPAIAEAVWDGDSFDTTRE</sequence>
<dbReference type="EMBL" id="CAADFL010000276">
    <property type="protein sequence ID" value="VFK13323.1"/>
    <property type="molecule type" value="Genomic_DNA"/>
</dbReference>
<dbReference type="Pfam" id="PF01266">
    <property type="entry name" value="DAO"/>
    <property type="match status" value="1"/>
</dbReference>
<dbReference type="AlphaFoldDB" id="A0A450SWD4"/>
<dbReference type="InterPro" id="IPR006076">
    <property type="entry name" value="FAD-dep_OxRdtase"/>
</dbReference>
<reference evidence="4" key="1">
    <citation type="submission" date="2019-02" db="EMBL/GenBank/DDBJ databases">
        <authorList>
            <person name="Gruber-Vodicka R. H."/>
            <person name="Seah K. B. B."/>
        </authorList>
    </citation>
    <scope>NUCLEOTIDE SEQUENCE</scope>
    <source>
        <strain evidence="4">BECK_BZ163</strain>
        <strain evidence="5">BECK_BZ164</strain>
        <strain evidence="3">BECK_BZ165</strain>
    </source>
</reference>
<feature type="domain" description="FAD dependent oxidoreductase" evidence="2">
    <location>
        <begin position="7"/>
        <end position="318"/>
    </location>
</feature>